<dbReference type="Pfam" id="PF12708">
    <property type="entry name" value="Pect-lyase_RHGA_epim"/>
    <property type="match status" value="1"/>
</dbReference>
<dbReference type="InterPro" id="IPR024535">
    <property type="entry name" value="RHGA/B-epi-like_pectate_lyase"/>
</dbReference>
<organism evidence="2 3">
    <name type="scientific">Paenibacillus contaminans</name>
    <dbReference type="NCBI Taxonomy" id="450362"/>
    <lineage>
        <taxon>Bacteria</taxon>
        <taxon>Bacillati</taxon>
        <taxon>Bacillota</taxon>
        <taxon>Bacilli</taxon>
        <taxon>Bacillales</taxon>
        <taxon>Paenibacillaceae</taxon>
        <taxon>Paenibacillus</taxon>
    </lineage>
</organism>
<protein>
    <recommendedName>
        <fullName evidence="1">Rhamnogalacturonase A/B/Epimerase-like pectate lyase domain-containing protein</fullName>
    </recommendedName>
</protein>
<dbReference type="EMBL" id="QMFB01000001">
    <property type="protein sequence ID" value="RAV23455.1"/>
    <property type="molecule type" value="Genomic_DNA"/>
</dbReference>
<comment type="caution">
    <text evidence="2">The sequence shown here is derived from an EMBL/GenBank/DDBJ whole genome shotgun (WGS) entry which is preliminary data.</text>
</comment>
<dbReference type="AlphaFoldDB" id="A0A329MU05"/>
<name>A0A329MU05_9BACL</name>
<proteinExistence type="predicted"/>
<gene>
    <name evidence="2" type="ORF">DQG23_02435</name>
</gene>
<keyword evidence="3" id="KW-1185">Reference proteome</keyword>
<evidence type="ECO:0000259" key="1">
    <source>
        <dbReference type="Pfam" id="PF12708"/>
    </source>
</evidence>
<dbReference type="Proteomes" id="UP000250369">
    <property type="component" value="Unassembled WGS sequence"/>
</dbReference>
<evidence type="ECO:0000313" key="2">
    <source>
        <dbReference type="EMBL" id="RAV23455.1"/>
    </source>
</evidence>
<evidence type="ECO:0000313" key="3">
    <source>
        <dbReference type="Proteomes" id="UP000250369"/>
    </source>
</evidence>
<sequence>MFRFNPANTASADNGGTTIVSASGARFERIFDGAVNVKWFGAKGDGLHDDAAAIQKAIDAKQGVVFLPRGTYRTTVPIAITTGDSLVGEGPEVTIIEKSTTTPAAYGTRAFNGGSDNYNVDAVIIALPMPNDYVRYVHIEGILARRGAAENTLPKNSSYCFYAPRVYFMTQKNVEYRYADTGYYTVDAWMVTLERVSSRWMNRGFVCGDRDAHAGGGTSHTVTSCWAGACEKSAWKIDISYSSFIGCGADWIGYNPENPADYIYFLRGAALSLISCSAEDARGTFLHVYSAHATVMGLCTSRYYKNYTDDYAIKVLGQGTMLNLVGAEFIIDNSQPGGTMKAFKIDNGAKLWLSGMATLPDFKGESQIDLIGNGQYFVDEFKRGTAMQSASGSTYTIPHGLGASPSYYNVIPASADASGIQYVEANATNLVIHYASAPPTGTNNLKWTWEAKF</sequence>
<reference evidence="2 3" key="1">
    <citation type="journal article" date="2009" name="Int. J. Syst. Evol. Microbiol.">
        <title>Paenibacillus contaminans sp. nov., isolated from a contaminated laboratory plate.</title>
        <authorList>
            <person name="Chou J.H."/>
            <person name="Lee J.H."/>
            <person name="Lin M.C."/>
            <person name="Chang P.S."/>
            <person name="Arun A.B."/>
            <person name="Young C.C."/>
            <person name="Chen W.M."/>
        </authorList>
    </citation>
    <scope>NUCLEOTIDE SEQUENCE [LARGE SCALE GENOMIC DNA]</scope>
    <source>
        <strain evidence="2 3">CKOBP-6</strain>
    </source>
</reference>
<accession>A0A329MU05</accession>
<dbReference type="InterPro" id="IPR012334">
    <property type="entry name" value="Pectin_lyas_fold"/>
</dbReference>
<feature type="domain" description="Rhamnogalacturonase A/B/Epimerase-like pectate lyase" evidence="1">
    <location>
        <begin position="35"/>
        <end position="106"/>
    </location>
</feature>
<dbReference type="SUPFAM" id="SSF51126">
    <property type="entry name" value="Pectin lyase-like"/>
    <property type="match status" value="1"/>
</dbReference>
<dbReference type="Gene3D" id="2.160.20.10">
    <property type="entry name" value="Single-stranded right-handed beta-helix, Pectin lyase-like"/>
    <property type="match status" value="1"/>
</dbReference>
<dbReference type="OrthoDB" id="2658898at2"/>
<dbReference type="InterPro" id="IPR011050">
    <property type="entry name" value="Pectin_lyase_fold/virulence"/>
</dbReference>